<dbReference type="Pfam" id="PF04144">
    <property type="entry name" value="SCAMP"/>
    <property type="match status" value="1"/>
</dbReference>
<keyword evidence="7" id="KW-1003">Cell membrane</keyword>
<dbReference type="PANTHER" id="PTHR10687">
    <property type="entry name" value="SECRETORY CARRIER-ASSOCIATED MEMBRANE PROTEIN SCAMP"/>
    <property type="match status" value="1"/>
</dbReference>
<name>A0A176WP73_MARPO</name>
<comment type="function">
    <text evidence="1 7">Probably involved in membrane trafficking.</text>
</comment>
<comment type="caution">
    <text evidence="10">The sequence shown here is derived from an EMBL/GenBank/DDBJ whole genome shotgun (WGS) entry which is preliminary data.</text>
</comment>
<feature type="transmembrane region" description="Helical" evidence="7">
    <location>
        <begin position="197"/>
        <end position="216"/>
    </location>
</feature>
<dbReference type="Proteomes" id="UP000077202">
    <property type="component" value="Unassembled WGS sequence"/>
</dbReference>
<dbReference type="GO" id="GO:0015031">
    <property type="term" value="P:protein transport"/>
    <property type="evidence" value="ECO:0007669"/>
    <property type="project" value="InterPro"/>
</dbReference>
<keyword evidence="5 7" id="KW-0472">Membrane</keyword>
<gene>
    <name evidence="10" type="ORF">AXG93_1538s1000</name>
</gene>
<evidence type="ECO:0000256" key="2">
    <source>
        <dbReference type="ARBA" id="ARBA00010482"/>
    </source>
</evidence>
<evidence type="ECO:0000256" key="5">
    <source>
        <dbReference type="ARBA" id="ARBA00023136"/>
    </source>
</evidence>
<feature type="compositionally biased region" description="Polar residues" evidence="9">
    <location>
        <begin position="24"/>
        <end position="37"/>
    </location>
</feature>
<keyword evidence="6 7" id="KW-0968">Cytoplasmic vesicle</keyword>
<feature type="region of interest" description="Disordered" evidence="9">
    <location>
        <begin position="1"/>
        <end position="51"/>
    </location>
</feature>
<reference evidence="10" key="1">
    <citation type="submission" date="2016-03" db="EMBL/GenBank/DDBJ databases">
        <title>Mechanisms controlling the formation of the plant cell surface in tip-growing cells are functionally conserved among land plants.</title>
        <authorList>
            <person name="Honkanen S."/>
            <person name="Jones V.A."/>
            <person name="Morieri G."/>
            <person name="Champion C."/>
            <person name="Hetherington A.J."/>
            <person name="Kelly S."/>
            <person name="Saint-Marcoux D."/>
            <person name="Proust H."/>
            <person name="Prescott H."/>
            <person name="Dolan L."/>
        </authorList>
    </citation>
    <scope>NUCLEOTIDE SEQUENCE [LARGE SCALE GENOMIC DNA]</scope>
    <source>
        <tissue evidence="10">Whole gametophyte</tissue>
    </source>
</reference>
<evidence type="ECO:0000256" key="6">
    <source>
        <dbReference type="ARBA" id="ARBA00023329"/>
    </source>
</evidence>
<dbReference type="AlphaFoldDB" id="A0A176WP73"/>
<sequence length="316" mass="36484">MAGGYDSNPFDVQDDEVNPLSVRLLQQNSVPQANSRGLSPLRPEPLNASDATVDIPGAKELKIKERELKQRELKIKERELKLREDELRMNEQELKRLEEAAARDGILIEDKNWPPFLPILHHDIPRDIPLHLQRIQYFAYASWLGIILRICFPCFLSAINSQVHSMLLCLTWNFIAVTVAWIKGSLTITDPYDDLQIWVRAFGYFIYGVFGSYFFWYRPVYRAMSYQIPETLSRTSCTETLSEPSPANRTPRVINVWPNFTRTGYGLLEAGNSRGTKASLRARGGERADQSDTFDQRVRVQRRLLWLYRVNSSEMA</sequence>
<dbReference type="EMBL" id="LVLJ01000418">
    <property type="protein sequence ID" value="OAE34315.1"/>
    <property type="molecule type" value="Genomic_DNA"/>
</dbReference>
<comment type="similarity">
    <text evidence="2 7">Belongs to the SCAMP family.</text>
</comment>
<evidence type="ECO:0000256" key="9">
    <source>
        <dbReference type="SAM" id="MobiDB-lite"/>
    </source>
</evidence>
<feature type="coiled-coil region" evidence="8">
    <location>
        <begin position="58"/>
        <end position="100"/>
    </location>
</feature>
<evidence type="ECO:0000313" key="10">
    <source>
        <dbReference type="EMBL" id="OAE34315.1"/>
    </source>
</evidence>
<dbReference type="GO" id="GO:0055038">
    <property type="term" value="C:recycling endosome membrane"/>
    <property type="evidence" value="ECO:0007669"/>
    <property type="project" value="TreeGrafter"/>
</dbReference>
<keyword evidence="3 7" id="KW-0812">Transmembrane</keyword>
<feature type="transmembrane region" description="Helical" evidence="7">
    <location>
        <begin position="163"/>
        <end position="182"/>
    </location>
</feature>
<keyword evidence="8" id="KW-0175">Coiled coil</keyword>
<comment type="caution">
    <text evidence="7">Lacks conserved residue(s) required for the propagation of feature annotation.</text>
</comment>
<proteinExistence type="inferred from homology"/>
<dbReference type="GO" id="GO:0032588">
    <property type="term" value="C:trans-Golgi network membrane"/>
    <property type="evidence" value="ECO:0007669"/>
    <property type="project" value="TreeGrafter"/>
</dbReference>
<dbReference type="InterPro" id="IPR007273">
    <property type="entry name" value="SCAMP"/>
</dbReference>
<keyword evidence="11" id="KW-1185">Reference proteome</keyword>
<dbReference type="GO" id="GO:0005886">
    <property type="term" value="C:plasma membrane"/>
    <property type="evidence" value="ECO:0007669"/>
    <property type="project" value="UniProtKB-SubCell"/>
</dbReference>
<evidence type="ECO:0000256" key="7">
    <source>
        <dbReference type="RuleBase" id="RU363122"/>
    </source>
</evidence>
<accession>A0A176WP73</accession>
<comment type="subcellular location">
    <subcellularLocation>
        <location evidence="7">Cell membrane</location>
        <topology evidence="7">Multi-pass membrane protein</topology>
    </subcellularLocation>
    <subcellularLocation>
        <location evidence="7">Cytoplasmic vesicle</location>
        <location evidence="7">Secretory vesicle membrane</location>
        <topology evidence="7">Multi-pass membrane protein</topology>
    </subcellularLocation>
</comment>
<keyword evidence="7" id="KW-0813">Transport</keyword>
<organism evidence="10 11">
    <name type="scientific">Marchantia polymorpha subsp. ruderalis</name>
    <dbReference type="NCBI Taxonomy" id="1480154"/>
    <lineage>
        <taxon>Eukaryota</taxon>
        <taxon>Viridiplantae</taxon>
        <taxon>Streptophyta</taxon>
        <taxon>Embryophyta</taxon>
        <taxon>Marchantiophyta</taxon>
        <taxon>Marchantiopsida</taxon>
        <taxon>Marchantiidae</taxon>
        <taxon>Marchantiales</taxon>
        <taxon>Marchantiaceae</taxon>
        <taxon>Marchantia</taxon>
    </lineage>
</organism>
<keyword evidence="4 7" id="KW-1133">Transmembrane helix</keyword>
<dbReference type="PANTHER" id="PTHR10687:SF2">
    <property type="entry name" value="SECRETORY CARRIER-ASSOCIATED MEMBRANE PROTEIN"/>
    <property type="match status" value="1"/>
</dbReference>
<evidence type="ECO:0000256" key="3">
    <source>
        <dbReference type="ARBA" id="ARBA00022692"/>
    </source>
</evidence>
<evidence type="ECO:0000256" key="1">
    <source>
        <dbReference type="ARBA" id="ARBA00004003"/>
    </source>
</evidence>
<feature type="transmembrane region" description="Helical" evidence="7">
    <location>
        <begin position="137"/>
        <end position="156"/>
    </location>
</feature>
<evidence type="ECO:0000256" key="4">
    <source>
        <dbReference type="ARBA" id="ARBA00022989"/>
    </source>
</evidence>
<evidence type="ECO:0000256" key="8">
    <source>
        <dbReference type="SAM" id="Coils"/>
    </source>
</evidence>
<protein>
    <recommendedName>
        <fullName evidence="7">Secretory carrier-associated membrane protein</fullName>
        <shortName evidence="7">Secretory carrier membrane protein</shortName>
    </recommendedName>
</protein>
<evidence type="ECO:0000313" key="11">
    <source>
        <dbReference type="Proteomes" id="UP000077202"/>
    </source>
</evidence>
<dbReference type="GO" id="GO:0030658">
    <property type="term" value="C:transport vesicle membrane"/>
    <property type="evidence" value="ECO:0007669"/>
    <property type="project" value="UniProtKB-SubCell"/>
</dbReference>